<evidence type="ECO:0000313" key="8">
    <source>
        <dbReference type="EMBL" id="APZ42136.1"/>
    </source>
</evidence>
<evidence type="ECO:0000256" key="4">
    <source>
        <dbReference type="ARBA" id="ARBA00022603"/>
    </source>
</evidence>
<evidence type="ECO:0000256" key="1">
    <source>
        <dbReference type="ARBA" id="ARBA00010396"/>
    </source>
</evidence>
<dbReference type="Gene3D" id="1.10.150.170">
    <property type="entry name" value="Putative methyltransferase TM0872, insert domain"/>
    <property type="match status" value="1"/>
</dbReference>
<dbReference type="Proteomes" id="UP000243807">
    <property type="component" value="Chromosome"/>
</dbReference>
<evidence type="ECO:0000256" key="3">
    <source>
        <dbReference type="ARBA" id="ARBA00022552"/>
    </source>
</evidence>
<name>A0A1P8UE96_9GAMM</name>
<dbReference type="OrthoDB" id="9806637at2"/>
<dbReference type="SUPFAM" id="SSF81799">
    <property type="entry name" value="Putative methyltransferase TM0872, insert domain"/>
    <property type="match status" value="1"/>
</dbReference>
<dbReference type="SUPFAM" id="SSF53335">
    <property type="entry name" value="S-adenosyl-L-methionine-dependent methyltransferases"/>
    <property type="match status" value="1"/>
</dbReference>
<keyword evidence="6 7" id="KW-0949">S-adenosyl-L-methionine</keyword>
<evidence type="ECO:0000256" key="6">
    <source>
        <dbReference type="ARBA" id="ARBA00022691"/>
    </source>
</evidence>
<evidence type="ECO:0000256" key="5">
    <source>
        <dbReference type="ARBA" id="ARBA00022679"/>
    </source>
</evidence>
<dbReference type="EC" id="2.1.1.199" evidence="7"/>
<dbReference type="InterPro" id="IPR029063">
    <property type="entry name" value="SAM-dependent_MTases_sf"/>
</dbReference>
<evidence type="ECO:0000313" key="9">
    <source>
        <dbReference type="Proteomes" id="UP000243807"/>
    </source>
</evidence>
<dbReference type="HAMAP" id="MF_01007">
    <property type="entry name" value="16SrRNA_methyltr_H"/>
    <property type="match status" value="1"/>
</dbReference>
<dbReference type="GO" id="GO:0070475">
    <property type="term" value="P:rRNA base methylation"/>
    <property type="evidence" value="ECO:0007669"/>
    <property type="project" value="UniProtKB-UniRule"/>
</dbReference>
<feature type="binding site" evidence="7">
    <location>
        <position position="109"/>
    </location>
    <ligand>
        <name>S-adenosyl-L-methionine</name>
        <dbReference type="ChEBI" id="CHEBI:59789"/>
    </ligand>
</feature>
<dbReference type="InterPro" id="IPR023397">
    <property type="entry name" value="SAM-dep_MeTrfase_MraW_recog"/>
</dbReference>
<feature type="binding site" evidence="7">
    <location>
        <position position="80"/>
    </location>
    <ligand>
        <name>S-adenosyl-L-methionine</name>
        <dbReference type="ChEBI" id="CHEBI:59789"/>
    </ligand>
</feature>
<comment type="catalytic activity">
    <reaction evidence="7">
        <text>cytidine(1402) in 16S rRNA + S-adenosyl-L-methionine = N(4)-methylcytidine(1402) in 16S rRNA + S-adenosyl-L-homocysteine + H(+)</text>
        <dbReference type="Rhea" id="RHEA:42928"/>
        <dbReference type="Rhea" id="RHEA-COMP:10286"/>
        <dbReference type="Rhea" id="RHEA-COMP:10287"/>
        <dbReference type="ChEBI" id="CHEBI:15378"/>
        <dbReference type="ChEBI" id="CHEBI:57856"/>
        <dbReference type="ChEBI" id="CHEBI:59789"/>
        <dbReference type="ChEBI" id="CHEBI:74506"/>
        <dbReference type="ChEBI" id="CHEBI:82748"/>
        <dbReference type="EC" id="2.1.1.199"/>
    </reaction>
</comment>
<gene>
    <name evidence="7" type="primary">rsmH</name>
    <name evidence="8" type="ORF">BW247_02680</name>
</gene>
<keyword evidence="2 7" id="KW-0963">Cytoplasm</keyword>
<dbReference type="PANTHER" id="PTHR11265">
    <property type="entry name" value="S-ADENOSYL-METHYLTRANSFERASE MRAW"/>
    <property type="match status" value="1"/>
</dbReference>
<keyword evidence="3 7" id="KW-0698">rRNA processing</keyword>
<dbReference type="RefSeq" id="WP_076835565.1">
    <property type="nucleotide sequence ID" value="NZ_CP019434.1"/>
</dbReference>
<dbReference type="PIRSF" id="PIRSF004486">
    <property type="entry name" value="MraW"/>
    <property type="match status" value="1"/>
</dbReference>
<dbReference type="Pfam" id="PF01795">
    <property type="entry name" value="Methyltransf_5"/>
    <property type="match status" value="1"/>
</dbReference>
<dbReference type="GO" id="GO:0005737">
    <property type="term" value="C:cytoplasm"/>
    <property type="evidence" value="ECO:0007669"/>
    <property type="project" value="UniProtKB-SubCell"/>
</dbReference>
<dbReference type="AlphaFoldDB" id="A0A1P8UE96"/>
<dbReference type="GO" id="GO:0071424">
    <property type="term" value="F:rRNA (cytosine-N4-)-methyltransferase activity"/>
    <property type="evidence" value="ECO:0007669"/>
    <property type="project" value="UniProtKB-UniRule"/>
</dbReference>
<dbReference type="FunFam" id="1.10.150.170:FF:000001">
    <property type="entry name" value="Ribosomal RNA small subunit methyltransferase H"/>
    <property type="match status" value="1"/>
</dbReference>
<feature type="binding site" evidence="7">
    <location>
        <position position="54"/>
    </location>
    <ligand>
        <name>S-adenosyl-L-methionine</name>
        <dbReference type="ChEBI" id="CHEBI:59789"/>
    </ligand>
</feature>
<dbReference type="Gene3D" id="3.40.50.150">
    <property type="entry name" value="Vaccinia Virus protein VP39"/>
    <property type="match status" value="1"/>
</dbReference>
<proteinExistence type="inferred from homology"/>
<evidence type="ECO:0000256" key="2">
    <source>
        <dbReference type="ARBA" id="ARBA00022490"/>
    </source>
</evidence>
<keyword evidence="5 7" id="KW-0808">Transferase</keyword>
<comment type="function">
    <text evidence="7">Specifically methylates the N4 position of cytidine in position 1402 (C1402) of 16S rRNA.</text>
</comment>
<dbReference type="InterPro" id="IPR002903">
    <property type="entry name" value="RsmH"/>
</dbReference>
<accession>A0A1P8UE96</accession>
<dbReference type="PANTHER" id="PTHR11265:SF0">
    <property type="entry name" value="12S RRNA N4-METHYLCYTIDINE METHYLTRANSFERASE"/>
    <property type="match status" value="1"/>
</dbReference>
<dbReference type="STRING" id="1765967.BW247_02680"/>
<feature type="binding site" evidence="7">
    <location>
        <position position="102"/>
    </location>
    <ligand>
        <name>S-adenosyl-L-methionine</name>
        <dbReference type="ChEBI" id="CHEBI:59789"/>
    </ligand>
</feature>
<evidence type="ECO:0000256" key="7">
    <source>
        <dbReference type="HAMAP-Rule" id="MF_01007"/>
    </source>
</evidence>
<protein>
    <recommendedName>
        <fullName evidence="7">Ribosomal RNA small subunit methyltransferase H</fullName>
        <ecNumber evidence="7">2.1.1.199</ecNumber>
    </recommendedName>
    <alternativeName>
        <fullName evidence="7">16S rRNA m(4)C1402 methyltransferase</fullName>
    </alternativeName>
    <alternativeName>
        <fullName evidence="7">rRNA (cytosine-N(4)-)-methyltransferase RsmH</fullName>
    </alternativeName>
</protein>
<dbReference type="KEGG" id="afy:BW247_02680"/>
<reference evidence="8 9" key="1">
    <citation type="submission" date="2017-01" db="EMBL/GenBank/DDBJ databases">
        <title>Draft sequence of Acidihalobacter ferrooxidans strain DSM 14175 (strain V8).</title>
        <authorList>
            <person name="Khaleque H.N."/>
            <person name="Ramsay J.P."/>
            <person name="Murphy R.J.T."/>
            <person name="Kaksonen A.H."/>
            <person name="Boxall N.J."/>
            <person name="Watkin E.L.J."/>
        </authorList>
    </citation>
    <scope>NUCLEOTIDE SEQUENCE [LARGE SCALE GENOMIC DNA]</scope>
    <source>
        <strain evidence="8 9">V8</strain>
    </source>
</reference>
<keyword evidence="4 7" id="KW-0489">Methyltransferase</keyword>
<comment type="subcellular location">
    <subcellularLocation>
        <location evidence="7">Cytoplasm</location>
    </subcellularLocation>
</comment>
<dbReference type="EMBL" id="CP019434">
    <property type="protein sequence ID" value="APZ42136.1"/>
    <property type="molecule type" value="Genomic_DNA"/>
</dbReference>
<dbReference type="NCBIfam" id="TIGR00006">
    <property type="entry name" value="16S rRNA (cytosine(1402)-N(4))-methyltransferase RsmH"/>
    <property type="match status" value="1"/>
</dbReference>
<keyword evidence="9" id="KW-1185">Reference proteome</keyword>
<sequence length="311" mass="33669">MDEGLHQPVLLEEAVTGLAIKSDGHYVDATFGRGGHTRAILAALGPAGQVLALDRDPEAVRAGEALAAGDPRLRIAHTAFSGLEQAWRACAGQARADGVLFDLGVSSPQLDRAERGFGFLRDGPLDMRMDPTCGESAADWLNRAAEADIAAVLRDYGEERQARRIAAAIVRRRVERPLTRTGELADLVAGVLGRREPGKHPATRSFQAIRIFINDELGELRSALQQALRLLRPGGRLVVISFHSLEDRIVKRFMRDQALGEALPRNLPVMGDARVGRTLRLIGKSVRAGAGEVARNPRARSAVLRVAERLA</sequence>
<comment type="similarity">
    <text evidence="1 7">Belongs to the methyltransferase superfamily. RsmH family.</text>
</comment>
<organism evidence="8 9">
    <name type="scientific">Acidihalobacter ferrooxydans</name>
    <dbReference type="NCBI Taxonomy" id="1765967"/>
    <lineage>
        <taxon>Bacteria</taxon>
        <taxon>Pseudomonadati</taxon>
        <taxon>Pseudomonadota</taxon>
        <taxon>Gammaproteobacteria</taxon>
        <taxon>Chromatiales</taxon>
        <taxon>Ectothiorhodospiraceae</taxon>
        <taxon>Acidihalobacter</taxon>
    </lineage>
</organism>
<feature type="binding site" evidence="7">
    <location>
        <begin position="34"/>
        <end position="36"/>
    </location>
    <ligand>
        <name>S-adenosyl-L-methionine</name>
        <dbReference type="ChEBI" id="CHEBI:59789"/>
    </ligand>
</feature>